<protein>
    <submittedName>
        <fullName evidence="3">Hpt domain-containing protein</fullName>
    </submittedName>
</protein>
<sequence length="105" mass="11462">MIDLDRVQQLRDEIGEEDFREVADLFLAEIDEVVARLESAPDPATYEVDLHFIKSSSLNLGFRKLSELCQHGERAAADGDGASIALAPILSAYRDSKAALAELTG</sequence>
<keyword evidence="1" id="KW-0902">Two-component regulatory system</keyword>
<evidence type="ECO:0000313" key="4">
    <source>
        <dbReference type="Proteomes" id="UP000322080"/>
    </source>
</evidence>
<dbReference type="Proteomes" id="UP000322080">
    <property type="component" value="Unassembled WGS sequence"/>
</dbReference>
<dbReference type="Pfam" id="PF01627">
    <property type="entry name" value="Hpt"/>
    <property type="match status" value="1"/>
</dbReference>
<evidence type="ECO:0000256" key="1">
    <source>
        <dbReference type="ARBA" id="ARBA00023012"/>
    </source>
</evidence>
<dbReference type="InterPro" id="IPR036641">
    <property type="entry name" value="HPT_dom_sf"/>
</dbReference>
<dbReference type="RefSeq" id="WP_148379785.1">
    <property type="nucleotide sequence ID" value="NZ_VSIY01000015.1"/>
</dbReference>
<comment type="caution">
    <text evidence="3">The sequence shown here is derived from an EMBL/GenBank/DDBJ whole genome shotgun (WGS) entry which is preliminary data.</text>
</comment>
<accession>A0A5D0R8E1</accession>
<dbReference type="SMART" id="SM00073">
    <property type="entry name" value="HPT"/>
    <property type="match status" value="1"/>
</dbReference>
<dbReference type="SUPFAM" id="SSF47226">
    <property type="entry name" value="Histidine-containing phosphotransfer domain, HPT domain"/>
    <property type="match status" value="1"/>
</dbReference>
<name>A0A5D0R8E1_9RHOB</name>
<reference evidence="3 4" key="1">
    <citation type="submission" date="2019-08" db="EMBL/GenBank/DDBJ databases">
        <title>Identification of a novel species of the genus Boseongicola.</title>
        <authorList>
            <person name="Zhang X.-Q."/>
        </authorList>
    </citation>
    <scope>NUCLEOTIDE SEQUENCE [LARGE SCALE GENOMIC DNA]</scope>
    <source>
        <strain evidence="3 4">HY14</strain>
    </source>
</reference>
<evidence type="ECO:0000313" key="3">
    <source>
        <dbReference type="EMBL" id="TYB77747.1"/>
    </source>
</evidence>
<dbReference type="InterPro" id="IPR008207">
    <property type="entry name" value="Sig_transdc_His_kin_Hpt_dom"/>
</dbReference>
<dbReference type="Gene3D" id="1.20.120.160">
    <property type="entry name" value="HPT domain"/>
    <property type="match status" value="1"/>
</dbReference>
<evidence type="ECO:0000259" key="2">
    <source>
        <dbReference type="SMART" id="SM00073"/>
    </source>
</evidence>
<dbReference type="EMBL" id="VSIY01000015">
    <property type="protein sequence ID" value="TYB77747.1"/>
    <property type="molecule type" value="Genomic_DNA"/>
</dbReference>
<dbReference type="AlphaFoldDB" id="A0A5D0R8E1"/>
<keyword evidence="4" id="KW-1185">Reference proteome</keyword>
<dbReference type="GO" id="GO:0000160">
    <property type="term" value="P:phosphorelay signal transduction system"/>
    <property type="evidence" value="ECO:0007669"/>
    <property type="project" value="UniProtKB-KW"/>
</dbReference>
<dbReference type="GO" id="GO:0004672">
    <property type="term" value="F:protein kinase activity"/>
    <property type="evidence" value="ECO:0007669"/>
    <property type="project" value="UniProtKB-ARBA"/>
</dbReference>
<proteinExistence type="predicted"/>
<organism evidence="3 4">
    <name type="scientific">Maritimibacter fusiformis</name>
    <dbReference type="NCBI Taxonomy" id="2603819"/>
    <lineage>
        <taxon>Bacteria</taxon>
        <taxon>Pseudomonadati</taxon>
        <taxon>Pseudomonadota</taxon>
        <taxon>Alphaproteobacteria</taxon>
        <taxon>Rhodobacterales</taxon>
        <taxon>Roseobacteraceae</taxon>
        <taxon>Maritimibacter</taxon>
    </lineage>
</organism>
<feature type="domain" description="HPt" evidence="2">
    <location>
        <begin position="11"/>
        <end position="104"/>
    </location>
</feature>
<gene>
    <name evidence="3" type="ORF">FVF75_15950</name>
</gene>